<accession>A0A0G1QUM0</accession>
<gene>
    <name evidence="1" type="ORF">UX19_C0002G0062</name>
</gene>
<comment type="caution">
    <text evidence="1">The sequence shown here is derived from an EMBL/GenBank/DDBJ whole genome shotgun (WGS) entry which is preliminary data.</text>
</comment>
<reference evidence="1 2" key="1">
    <citation type="journal article" date="2015" name="Nature">
        <title>rRNA introns, odd ribosomes, and small enigmatic genomes across a large radiation of phyla.</title>
        <authorList>
            <person name="Brown C.T."/>
            <person name="Hug L.A."/>
            <person name="Thomas B.C."/>
            <person name="Sharon I."/>
            <person name="Castelle C.J."/>
            <person name="Singh A."/>
            <person name="Wilkins M.J."/>
            <person name="Williams K.H."/>
            <person name="Banfield J.F."/>
        </authorList>
    </citation>
    <scope>NUCLEOTIDE SEQUENCE [LARGE SCALE GENOMIC DNA]</scope>
</reference>
<protein>
    <submittedName>
        <fullName evidence="1">Uncharacterized protein</fullName>
    </submittedName>
</protein>
<evidence type="ECO:0000313" key="2">
    <source>
        <dbReference type="Proteomes" id="UP000034653"/>
    </source>
</evidence>
<dbReference type="Proteomes" id="UP000034653">
    <property type="component" value="Unassembled WGS sequence"/>
</dbReference>
<dbReference type="EMBL" id="LCLG01000002">
    <property type="protein sequence ID" value="KKU12355.1"/>
    <property type="molecule type" value="Genomic_DNA"/>
</dbReference>
<proteinExistence type="predicted"/>
<evidence type="ECO:0000313" key="1">
    <source>
        <dbReference type="EMBL" id="KKU12355.1"/>
    </source>
</evidence>
<sequence length="137" mass="14997">MHEKIDMDELDSLVDIALSARNISRENNPFGTIYSDASRYVPSGVHASAFKRLEEVGPNLRKIFELVYLPRSPSALGLDIHLGVVTPISGTANVEALASKLGVANLLSEDKVATALKLARLMQRPLTDEEFLDIIHS</sequence>
<organism evidence="1 2">
    <name type="scientific">Candidatus Woesebacteria bacterium GW2011_GWA1_45_8</name>
    <dbReference type="NCBI Taxonomy" id="1618559"/>
    <lineage>
        <taxon>Bacteria</taxon>
        <taxon>Candidatus Woeseibacteriota</taxon>
    </lineage>
</organism>
<name>A0A0G1QUM0_9BACT</name>
<dbReference type="AlphaFoldDB" id="A0A0G1QUM0"/>